<keyword evidence="3" id="KW-1185">Reference proteome</keyword>
<evidence type="ECO:0000259" key="1">
    <source>
        <dbReference type="Pfam" id="PF01048"/>
    </source>
</evidence>
<gene>
    <name evidence="2" type="ORF">G7B40_007170</name>
</gene>
<dbReference type="GO" id="GO:0019284">
    <property type="term" value="P:L-methionine salvage from S-adenosylmethionine"/>
    <property type="evidence" value="ECO:0007669"/>
    <property type="project" value="TreeGrafter"/>
</dbReference>
<evidence type="ECO:0000313" key="3">
    <source>
        <dbReference type="Proteomes" id="UP000667802"/>
    </source>
</evidence>
<dbReference type="GO" id="GO:0008782">
    <property type="term" value="F:adenosylhomocysteine nucleosidase activity"/>
    <property type="evidence" value="ECO:0007669"/>
    <property type="project" value="TreeGrafter"/>
</dbReference>
<organism evidence="2 3">
    <name type="scientific">Aetokthonos hydrillicola Thurmond2011</name>
    <dbReference type="NCBI Taxonomy" id="2712845"/>
    <lineage>
        <taxon>Bacteria</taxon>
        <taxon>Bacillati</taxon>
        <taxon>Cyanobacteriota</taxon>
        <taxon>Cyanophyceae</taxon>
        <taxon>Nostocales</taxon>
        <taxon>Hapalosiphonaceae</taxon>
        <taxon>Aetokthonos</taxon>
    </lineage>
</organism>
<dbReference type="Pfam" id="PF01048">
    <property type="entry name" value="PNP_UDP_1"/>
    <property type="match status" value="1"/>
</dbReference>
<evidence type="ECO:0000313" key="2">
    <source>
        <dbReference type="EMBL" id="MDR9894353.1"/>
    </source>
</evidence>
<dbReference type="RefSeq" id="WP_208343288.1">
    <property type="nucleotide sequence ID" value="NZ_CAWQFN010000279.1"/>
</dbReference>
<dbReference type="InterPro" id="IPR035994">
    <property type="entry name" value="Nucleoside_phosphorylase_sf"/>
</dbReference>
<dbReference type="GO" id="GO:0009116">
    <property type="term" value="P:nucleoside metabolic process"/>
    <property type="evidence" value="ECO:0007669"/>
    <property type="project" value="InterPro"/>
</dbReference>
<accession>A0AAP5I3C9</accession>
<dbReference type="SUPFAM" id="SSF53167">
    <property type="entry name" value="Purine and uridine phosphorylases"/>
    <property type="match status" value="1"/>
</dbReference>
<dbReference type="PANTHER" id="PTHR46832:SF1">
    <property type="entry name" value="5'-METHYLTHIOADENOSINE_S-ADENOSYLHOMOCYSTEINE NUCLEOSIDASE"/>
    <property type="match status" value="1"/>
</dbReference>
<dbReference type="GO" id="GO:0008930">
    <property type="term" value="F:methylthioadenosine nucleosidase activity"/>
    <property type="evidence" value="ECO:0007669"/>
    <property type="project" value="TreeGrafter"/>
</dbReference>
<dbReference type="GO" id="GO:0005829">
    <property type="term" value="C:cytosol"/>
    <property type="evidence" value="ECO:0007669"/>
    <property type="project" value="TreeGrafter"/>
</dbReference>
<name>A0AAP5I3C9_9CYAN</name>
<dbReference type="AlphaFoldDB" id="A0AAP5I3C9"/>
<comment type="caution">
    <text evidence="2">The sequence shown here is derived from an EMBL/GenBank/DDBJ whole genome shotgun (WGS) entry which is preliminary data.</text>
</comment>
<feature type="domain" description="Nucleoside phosphorylase" evidence="1">
    <location>
        <begin position="67"/>
        <end position="179"/>
    </location>
</feature>
<proteinExistence type="predicted"/>
<dbReference type="EMBL" id="JAALHA020000002">
    <property type="protein sequence ID" value="MDR9894353.1"/>
    <property type="molecule type" value="Genomic_DNA"/>
</dbReference>
<dbReference type="InterPro" id="IPR000845">
    <property type="entry name" value="Nucleoside_phosphorylase_d"/>
</dbReference>
<sequence>MHDFNLVSTILVCKGVEYKAVCRGLNRATSSRLPSVTPIPVGIKSTTRYLATWQQSGQFLNYPQPSVLVMGLCGGLNPRYQVGDIVLYQNCVYDANGTYESQRCNYSLSELLNSRLQKQVPIVKALTSDRVVSSAAEKSDLFQRSGADVVDMEGFAISEFFKQAGVPVTMLRVVSDDCHHDLPNFTSALSPDGSLQPLPVAIAMLRQPIAATRLIRGSLGGLRVLEQVTTLLFSR</sequence>
<dbReference type="PANTHER" id="PTHR46832">
    <property type="entry name" value="5'-METHYLTHIOADENOSINE/S-ADENOSYLHOMOCYSTEINE NUCLEOSIDASE"/>
    <property type="match status" value="1"/>
</dbReference>
<dbReference type="Gene3D" id="3.40.50.1580">
    <property type="entry name" value="Nucleoside phosphorylase domain"/>
    <property type="match status" value="1"/>
</dbReference>
<protein>
    <submittedName>
        <fullName evidence="2">Nucleoside phosphorylase</fullName>
    </submittedName>
</protein>
<reference evidence="3" key="1">
    <citation type="journal article" date="2021" name="Science">
        <title>Hunting the eagle killer: A cyanobacterial neurotoxin causes vacuolar myelinopathy.</title>
        <authorList>
            <person name="Breinlinger S."/>
            <person name="Phillips T.J."/>
            <person name="Haram B.N."/>
            <person name="Mares J."/>
            <person name="Martinez Yerena J.A."/>
            <person name="Hrouzek P."/>
            <person name="Sobotka R."/>
            <person name="Henderson W.M."/>
            <person name="Schmieder P."/>
            <person name="Williams S.M."/>
            <person name="Lauderdale J.D."/>
            <person name="Wilde H.D."/>
            <person name="Gerrin W."/>
            <person name="Kust A."/>
            <person name="Washington J.W."/>
            <person name="Wagner C."/>
            <person name="Geier B."/>
            <person name="Liebeke M."/>
            <person name="Enke H."/>
            <person name="Niedermeyer T.H.J."/>
            <person name="Wilde S.B."/>
        </authorList>
    </citation>
    <scope>NUCLEOTIDE SEQUENCE [LARGE SCALE GENOMIC DNA]</scope>
    <source>
        <strain evidence="3">Thurmond2011</strain>
    </source>
</reference>
<dbReference type="Proteomes" id="UP000667802">
    <property type="component" value="Unassembled WGS sequence"/>
</dbReference>